<dbReference type="InterPro" id="IPR036249">
    <property type="entry name" value="Thioredoxin-like_sf"/>
</dbReference>
<proteinExistence type="inferred from homology"/>
<evidence type="ECO:0000259" key="7">
    <source>
        <dbReference type="Pfam" id="PF10411"/>
    </source>
</evidence>
<keyword evidence="3" id="KW-0732">Signal</keyword>
<dbReference type="PANTHER" id="PTHR35272:SF3">
    <property type="entry name" value="THIOL:DISULFIDE INTERCHANGE PROTEIN DSBC"/>
    <property type="match status" value="1"/>
</dbReference>
<reference evidence="9" key="1">
    <citation type="submission" date="2018-05" db="EMBL/GenBank/DDBJ databases">
        <authorList>
            <person name="Lanie J.A."/>
            <person name="Ng W.-L."/>
            <person name="Kazmierczak K.M."/>
            <person name="Andrzejewski T.M."/>
            <person name="Davidsen T.M."/>
            <person name="Wayne K.J."/>
            <person name="Tettelin H."/>
            <person name="Glass J.I."/>
            <person name="Rusch D."/>
            <person name="Podicherti R."/>
            <person name="Tsui H.-C.T."/>
            <person name="Winkler M.E."/>
        </authorList>
    </citation>
    <scope>NUCLEOTIDE SEQUENCE</scope>
</reference>
<dbReference type="Pfam" id="PF13098">
    <property type="entry name" value="Thioredoxin_2"/>
    <property type="match status" value="1"/>
</dbReference>
<protein>
    <recommendedName>
        <fullName evidence="10">Thiol:disulfide interchange protein</fullName>
    </recommendedName>
</protein>
<keyword evidence="6" id="KW-0676">Redox-active center</keyword>
<dbReference type="Pfam" id="PF10411">
    <property type="entry name" value="DsbC_N"/>
    <property type="match status" value="1"/>
</dbReference>
<dbReference type="SUPFAM" id="SSF52833">
    <property type="entry name" value="Thioredoxin-like"/>
    <property type="match status" value="1"/>
</dbReference>
<evidence type="ECO:0008006" key="10">
    <source>
        <dbReference type="Google" id="ProtNLM"/>
    </source>
</evidence>
<evidence type="ECO:0000256" key="4">
    <source>
        <dbReference type="ARBA" id="ARBA00022764"/>
    </source>
</evidence>
<evidence type="ECO:0000256" key="5">
    <source>
        <dbReference type="ARBA" id="ARBA00023157"/>
    </source>
</evidence>
<name>A0A381PII7_9ZZZZ</name>
<dbReference type="SUPFAM" id="SSF54423">
    <property type="entry name" value="DsbC/DsbG N-terminal domain-like"/>
    <property type="match status" value="1"/>
</dbReference>
<dbReference type="CDD" id="cd03020">
    <property type="entry name" value="DsbA_DsbC_DsbG"/>
    <property type="match status" value="1"/>
</dbReference>
<evidence type="ECO:0000256" key="3">
    <source>
        <dbReference type="ARBA" id="ARBA00022729"/>
    </source>
</evidence>
<evidence type="ECO:0000256" key="6">
    <source>
        <dbReference type="ARBA" id="ARBA00023284"/>
    </source>
</evidence>
<dbReference type="InterPro" id="IPR018950">
    <property type="entry name" value="DiS-bond_isomerase_DsbC/G_N"/>
</dbReference>
<comment type="subcellular location">
    <subcellularLocation>
        <location evidence="1">Periplasm</location>
    </subcellularLocation>
</comment>
<evidence type="ECO:0000313" key="9">
    <source>
        <dbReference type="EMBL" id="SUZ66228.1"/>
    </source>
</evidence>
<evidence type="ECO:0000256" key="2">
    <source>
        <dbReference type="ARBA" id="ARBA00009813"/>
    </source>
</evidence>
<feature type="domain" description="Thioredoxin-like fold" evidence="8">
    <location>
        <begin position="127"/>
        <end position="250"/>
    </location>
</feature>
<dbReference type="Gene3D" id="3.10.450.70">
    <property type="entry name" value="Disulphide bond isomerase, DsbC/G, N-terminal"/>
    <property type="match status" value="1"/>
</dbReference>
<dbReference type="InterPro" id="IPR033954">
    <property type="entry name" value="DiS-bond_Isoase_DsbC/G"/>
</dbReference>
<dbReference type="InterPro" id="IPR009094">
    <property type="entry name" value="DiS-bond_isomerase_DsbC/G_N_sf"/>
</dbReference>
<keyword evidence="5" id="KW-1015">Disulfide bond</keyword>
<evidence type="ECO:0000256" key="1">
    <source>
        <dbReference type="ARBA" id="ARBA00004418"/>
    </source>
</evidence>
<organism evidence="9">
    <name type="scientific">marine metagenome</name>
    <dbReference type="NCBI Taxonomy" id="408172"/>
    <lineage>
        <taxon>unclassified sequences</taxon>
        <taxon>metagenomes</taxon>
        <taxon>ecological metagenomes</taxon>
    </lineage>
</organism>
<dbReference type="Gene3D" id="3.40.30.10">
    <property type="entry name" value="Glutaredoxin"/>
    <property type="match status" value="1"/>
</dbReference>
<dbReference type="GO" id="GO:0042597">
    <property type="term" value="C:periplasmic space"/>
    <property type="evidence" value="ECO:0007669"/>
    <property type="project" value="UniProtKB-SubCell"/>
</dbReference>
<evidence type="ECO:0000259" key="8">
    <source>
        <dbReference type="Pfam" id="PF13098"/>
    </source>
</evidence>
<dbReference type="InterPro" id="IPR051470">
    <property type="entry name" value="Thiol:disulfide_interchange"/>
</dbReference>
<gene>
    <name evidence="9" type="ORF">METZ01_LOCUS19082</name>
</gene>
<dbReference type="EMBL" id="UINC01000979">
    <property type="protein sequence ID" value="SUZ66228.1"/>
    <property type="molecule type" value="Genomic_DNA"/>
</dbReference>
<keyword evidence="4" id="KW-0574">Periplasm</keyword>
<accession>A0A381PII7</accession>
<dbReference type="InterPro" id="IPR012336">
    <property type="entry name" value="Thioredoxin-like_fold"/>
</dbReference>
<sequence>MNKPNSVCGIKLISKLNRTILLFFLFLSFPVISYADESNLKMVKDKIANLFPDINEEDVLESSIDGWYIIQKGALVAYISHDGRYLFQGDVFDIDNQINVSEENRNTARRAILSTYSEESMIVFTPEKKHHSVSVFTDIDCSFCRRLHSQIEDYMSQGIEIRYLLYPRTGPDTLSWTKAQEVWCSDNRNSALTLAKLDQKFNTYDCDSSIIQTHYKMGQDVGLRGTPAIVLEDGSLISGYLSASDLSKILSTEIR</sequence>
<feature type="domain" description="Disulphide bond isomerase DsbC/G N-terminal" evidence="7">
    <location>
        <begin position="35"/>
        <end position="102"/>
    </location>
</feature>
<dbReference type="AlphaFoldDB" id="A0A381PII7"/>
<comment type="similarity">
    <text evidence="2">Belongs to the thioredoxin family. DsbC subfamily.</text>
</comment>
<dbReference type="PANTHER" id="PTHR35272">
    <property type="entry name" value="THIOL:DISULFIDE INTERCHANGE PROTEIN DSBC-RELATED"/>
    <property type="match status" value="1"/>
</dbReference>